<dbReference type="AlphaFoldDB" id="A0AAV7TKD1"/>
<keyword evidence="3" id="KW-1185">Reference proteome</keyword>
<feature type="region of interest" description="Disordered" evidence="1">
    <location>
        <begin position="1"/>
        <end position="46"/>
    </location>
</feature>
<feature type="compositionally biased region" description="Basic and acidic residues" evidence="1">
    <location>
        <begin position="16"/>
        <end position="32"/>
    </location>
</feature>
<name>A0AAV7TKD1_PLEWA</name>
<dbReference type="EMBL" id="JANPWB010000006">
    <property type="protein sequence ID" value="KAJ1176896.1"/>
    <property type="molecule type" value="Genomic_DNA"/>
</dbReference>
<sequence length="238" mass="26631">MKTPEEKKRKRSTTTDGKKDGPDEKTSQRSTDHTGPQTPDTTYSGFECRITSSKGRRYVLEDLMKNQKGRLPRDPPILPAAVCQTAQTGCSPSISEQVEKRGVRPGTTEARRAYLQLSSPIRPVIRPATCRSGLLRSRCLNGAQMQVQQRPNVMQYPHLPVEETLCVCGVVCMPPRSTAELQAWPQFRKSKTELHVYLPNGGLPQSYTGDYESLDEGFIEEADEKLSALSIQDKHNQQ</sequence>
<evidence type="ECO:0000256" key="1">
    <source>
        <dbReference type="SAM" id="MobiDB-lite"/>
    </source>
</evidence>
<reference evidence="2" key="1">
    <citation type="journal article" date="2022" name="bioRxiv">
        <title>Sequencing and chromosome-scale assembly of the giantPleurodeles waltlgenome.</title>
        <authorList>
            <person name="Brown T."/>
            <person name="Elewa A."/>
            <person name="Iarovenko S."/>
            <person name="Subramanian E."/>
            <person name="Araus A.J."/>
            <person name="Petzold A."/>
            <person name="Susuki M."/>
            <person name="Suzuki K.-i.T."/>
            <person name="Hayashi T."/>
            <person name="Toyoda A."/>
            <person name="Oliveira C."/>
            <person name="Osipova E."/>
            <person name="Leigh N.D."/>
            <person name="Simon A."/>
            <person name="Yun M.H."/>
        </authorList>
    </citation>
    <scope>NUCLEOTIDE SEQUENCE</scope>
    <source>
        <strain evidence="2">20211129_DDA</strain>
        <tissue evidence="2">Liver</tissue>
    </source>
</reference>
<proteinExistence type="predicted"/>
<dbReference type="Proteomes" id="UP001066276">
    <property type="component" value="Chromosome 3_2"/>
</dbReference>
<accession>A0AAV7TKD1</accession>
<comment type="caution">
    <text evidence="2">The sequence shown here is derived from an EMBL/GenBank/DDBJ whole genome shotgun (WGS) entry which is preliminary data.</text>
</comment>
<organism evidence="2 3">
    <name type="scientific">Pleurodeles waltl</name>
    <name type="common">Iberian ribbed newt</name>
    <dbReference type="NCBI Taxonomy" id="8319"/>
    <lineage>
        <taxon>Eukaryota</taxon>
        <taxon>Metazoa</taxon>
        <taxon>Chordata</taxon>
        <taxon>Craniata</taxon>
        <taxon>Vertebrata</taxon>
        <taxon>Euteleostomi</taxon>
        <taxon>Amphibia</taxon>
        <taxon>Batrachia</taxon>
        <taxon>Caudata</taxon>
        <taxon>Salamandroidea</taxon>
        <taxon>Salamandridae</taxon>
        <taxon>Pleurodelinae</taxon>
        <taxon>Pleurodeles</taxon>
    </lineage>
</organism>
<evidence type="ECO:0000313" key="2">
    <source>
        <dbReference type="EMBL" id="KAJ1176896.1"/>
    </source>
</evidence>
<feature type="compositionally biased region" description="Polar residues" evidence="1">
    <location>
        <begin position="33"/>
        <end position="44"/>
    </location>
</feature>
<gene>
    <name evidence="2" type="ORF">NDU88_002163</name>
</gene>
<evidence type="ECO:0000313" key="3">
    <source>
        <dbReference type="Proteomes" id="UP001066276"/>
    </source>
</evidence>
<protein>
    <submittedName>
        <fullName evidence="2">Uncharacterized protein</fullName>
    </submittedName>
</protein>